<organism evidence="1 2">
    <name type="scientific">Bacteroides caecimuris</name>
    <dbReference type="NCBI Taxonomy" id="1796613"/>
    <lineage>
        <taxon>Bacteria</taxon>
        <taxon>Pseudomonadati</taxon>
        <taxon>Bacteroidota</taxon>
        <taxon>Bacteroidia</taxon>
        <taxon>Bacteroidales</taxon>
        <taxon>Bacteroidaceae</taxon>
        <taxon>Bacteroides</taxon>
    </lineage>
</organism>
<dbReference type="EMBL" id="CP015401">
    <property type="protein sequence ID" value="ANU59589.1"/>
    <property type="molecule type" value="Genomic_DNA"/>
</dbReference>
<evidence type="ECO:0000313" key="2">
    <source>
        <dbReference type="Proteomes" id="UP000092631"/>
    </source>
</evidence>
<dbReference type="AlphaFoldDB" id="A0A1C7H4M4"/>
<name>A0A1C7H4M4_9BACE</name>
<sequence length="182" mass="21375">MTFDKITKDGRLWAVRFDENTDNEFIRTIDQWDNVQWLRAFFIENINDLIAYFKISDINIAISDTIEDSDRLQRIILDISPEADLNRIFRPLDNNQASDVMLQKEKARLKRKFGHSSWLRLYAIKLVSGVYIITGGAIKLTATMQEREHTSRELVKLERVRNFLLQENVIDEAGFADYMTEL</sequence>
<proteinExistence type="predicted"/>
<reference evidence="2" key="1">
    <citation type="submission" date="2016-04" db="EMBL/GenBank/DDBJ databases">
        <title>Complete Genome Sequences of Twelve Strains of a Stable Defined Moderately Diverse Mouse Microbiota 2 (sDMDMm2).</title>
        <authorList>
            <person name="Uchimura Y."/>
            <person name="Wyss M."/>
            <person name="Brugiroux S."/>
            <person name="Limenitakis J.P."/>
            <person name="Stecher B."/>
            <person name="McCoy K.D."/>
            <person name="Macpherson A.J."/>
        </authorList>
    </citation>
    <scope>NUCLEOTIDE SEQUENCE [LARGE SCALE GENOMIC DNA]</scope>
    <source>
        <strain evidence="2">I48</strain>
    </source>
</reference>
<protein>
    <submittedName>
        <fullName evidence="1">Uncharacterized protein</fullName>
    </submittedName>
</protein>
<gene>
    <name evidence="1" type="ORF">A4V03_20100</name>
</gene>
<evidence type="ECO:0000313" key="1">
    <source>
        <dbReference type="EMBL" id="ANU59589.1"/>
    </source>
</evidence>
<accession>A0A1C7H4M4</accession>
<keyword evidence="2" id="KW-1185">Reference proteome</keyword>
<dbReference type="OrthoDB" id="1067077at2"/>
<dbReference type="KEGG" id="bcae:A4V03_20100"/>
<dbReference type="GeneID" id="82189430"/>
<dbReference type="RefSeq" id="WP_065540202.1">
    <property type="nucleotide sequence ID" value="NZ_CP015401.2"/>
</dbReference>
<dbReference type="Proteomes" id="UP000092631">
    <property type="component" value="Chromosome"/>
</dbReference>